<gene>
    <name evidence="1" type="ORF">METZ01_LOCUS122632</name>
</gene>
<feature type="non-terminal residue" evidence="1">
    <location>
        <position position="88"/>
    </location>
</feature>
<name>A0A381XYD9_9ZZZZ</name>
<dbReference type="SUPFAM" id="SSF56235">
    <property type="entry name" value="N-terminal nucleophile aminohydrolases (Ntn hydrolases)"/>
    <property type="match status" value="1"/>
</dbReference>
<dbReference type="EMBL" id="UINC01016831">
    <property type="protein sequence ID" value="SVA69778.1"/>
    <property type="molecule type" value="Genomic_DNA"/>
</dbReference>
<protein>
    <recommendedName>
        <fullName evidence="2">Asparaginase</fullName>
    </recommendedName>
</protein>
<dbReference type="Pfam" id="PF01112">
    <property type="entry name" value="Asparaginase_2"/>
    <property type="match status" value="1"/>
</dbReference>
<accession>A0A381XYD9</accession>
<dbReference type="PANTHER" id="PTHR10188">
    <property type="entry name" value="L-ASPARAGINASE"/>
    <property type="match status" value="1"/>
</dbReference>
<evidence type="ECO:0008006" key="2">
    <source>
        <dbReference type="Google" id="ProtNLM"/>
    </source>
</evidence>
<sequence>MRVVVHGGAGHTGEVQDGVETAADVGWKLLVEGADAVSAAVATVVVLEDDSRFNAGTGACLRADGSVQTDAAVACNDGRLGTVAVLED</sequence>
<evidence type="ECO:0000313" key="1">
    <source>
        <dbReference type="EMBL" id="SVA69778.1"/>
    </source>
</evidence>
<dbReference type="GO" id="GO:0005737">
    <property type="term" value="C:cytoplasm"/>
    <property type="evidence" value="ECO:0007669"/>
    <property type="project" value="TreeGrafter"/>
</dbReference>
<reference evidence="1" key="1">
    <citation type="submission" date="2018-05" db="EMBL/GenBank/DDBJ databases">
        <authorList>
            <person name="Lanie J.A."/>
            <person name="Ng W.-L."/>
            <person name="Kazmierczak K.M."/>
            <person name="Andrzejewski T.M."/>
            <person name="Davidsen T.M."/>
            <person name="Wayne K.J."/>
            <person name="Tettelin H."/>
            <person name="Glass J.I."/>
            <person name="Rusch D."/>
            <person name="Podicherti R."/>
            <person name="Tsui H.-C.T."/>
            <person name="Winkler M.E."/>
        </authorList>
    </citation>
    <scope>NUCLEOTIDE SEQUENCE</scope>
</reference>
<dbReference type="AlphaFoldDB" id="A0A381XYD9"/>
<dbReference type="GO" id="GO:0016811">
    <property type="term" value="F:hydrolase activity, acting on carbon-nitrogen (but not peptide) bonds, in linear amides"/>
    <property type="evidence" value="ECO:0007669"/>
    <property type="project" value="UniProtKB-ARBA"/>
</dbReference>
<organism evidence="1">
    <name type="scientific">marine metagenome</name>
    <dbReference type="NCBI Taxonomy" id="408172"/>
    <lineage>
        <taxon>unclassified sequences</taxon>
        <taxon>metagenomes</taxon>
        <taxon>ecological metagenomes</taxon>
    </lineage>
</organism>
<proteinExistence type="predicted"/>
<dbReference type="InterPro" id="IPR000246">
    <property type="entry name" value="Peptidase_T2"/>
</dbReference>
<dbReference type="InterPro" id="IPR029055">
    <property type="entry name" value="Ntn_hydrolases_N"/>
</dbReference>
<dbReference type="PANTHER" id="PTHR10188:SF6">
    <property type="entry name" value="N(4)-(BETA-N-ACETYLGLUCOSAMINYL)-L-ASPARAGINASE"/>
    <property type="match status" value="1"/>
</dbReference>